<keyword evidence="3" id="KW-1185">Reference proteome</keyword>
<proteinExistence type="predicted"/>
<evidence type="ECO:0000313" key="3">
    <source>
        <dbReference type="Proteomes" id="UP000250079"/>
    </source>
</evidence>
<organism evidence="2 3">
    <name type="scientific">Granulosicoccus antarcticus IMCC3135</name>
    <dbReference type="NCBI Taxonomy" id="1192854"/>
    <lineage>
        <taxon>Bacteria</taxon>
        <taxon>Pseudomonadati</taxon>
        <taxon>Pseudomonadota</taxon>
        <taxon>Gammaproteobacteria</taxon>
        <taxon>Chromatiales</taxon>
        <taxon>Granulosicoccaceae</taxon>
        <taxon>Granulosicoccus</taxon>
    </lineage>
</organism>
<name>A0A2Z2NRS2_9GAMM</name>
<protein>
    <recommendedName>
        <fullName evidence="4">Lipoprotein</fullName>
    </recommendedName>
</protein>
<dbReference type="Proteomes" id="UP000250079">
    <property type="component" value="Chromosome"/>
</dbReference>
<dbReference type="EMBL" id="CP018632">
    <property type="protein sequence ID" value="ASJ71440.1"/>
    <property type="molecule type" value="Genomic_DNA"/>
</dbReference>
<sequence length="166" mass="17686">MNPGKHLCTCLFLILLAGCSSDDNQPDQTSNPAPDSDVPENPLPSAPGGDTSAIAGLWDARNGEAGSVDERYVEISTDGVYLEYDFRQDDLADDGNCYLRSAPLTLTPEDPANNAYSLPDDRTFNATSSTDGSILSITFAEQPLQDWTAVSGVSTDDLAGCDNIFE</sequence>
<dbReference type="PROSITE" id="PS51257">
    <property type="entry name" value="PROKAR_LIPOPROTEIN"/>
    <property type="match status" value="1"/>
</dbReference>
<accession>A0A2Z2NRS2</accession>
<dbReference type="AlphaFoldDB" id="A0A2Z2NRS2"/>
<feature type="region of interest" description="Disordered" evidence="1">
    <location>
        <begin position="22"/>
        <end position="54"/>
    </location>
</feature>
<evidence type="ECO:0008006" key="4">
    <source>
        <dbReference type="Google" id="ProtNLM"/>
    </source>
</evidence>
<dbReference type="KEGG" id="gai:IMCC3135_06665"/>
<dbReference type="RefSeq" id="WP_088916879.1">
    <property type="nucleotide sequence ID" value="NZ_CP018632.1"/>
</dbReference>
<gene>
    <name evidence="2" type="ORF">IMCC3135_06665</name>
</gene>
<evidence type="ECO:0000256" key="1">
    <source>
        <dbReference type="SAM" id="MobiDB-lite"/>
    </source>
</evidence>
<feature type="compositionally biased region" description="Polar residues" evidence="1">
    <location>
        <begin position="22"/>
        <end position="33"/>
    </location>
</feature>
<evidence type="ECO:0000313" key="2">
    <source>
        <dbReference type="EMBL" id="ASJ71440.1"/>
    </source>
</evidence>
<reference evidence="2 3" key="1">
    <citation type="submission" date="2016-12" db="EMBL/GenBank/DDBJ databases">
        <authorList>
            <person name="Song W.-J."/>
            <person name="Kurnit D.M."/>
        </authorList>
    </citation>
    <scope>NUCLEOTIDE SEQUENCE [LARGE SCALE GENOMIC DNA]</scope>
    <source>
        <strain evidence="2 3">IMCC3135</strain>
    </source>
</reference>